<dbReference type="OrthoDB" id="399239at2"/>
<sequence length="146" mass="16932">MKLKTLLITTSLVPTMLILPISLKCNNTKNSNDSNLRLSSSQLQEIQNAFIFKTKNNSPFSYQHANEMEKLINKYKKNGFALCKDEVFKKYFEFEYPDISKISSVHIMEINFSINIETKLPQCNYKVICLERENAVEADTFIPLDH</sequence>
<dbReference type="AlphaFoldDB" id="A0A063YE51"/>
<accession>A0A063YE51</accession>
<dbReference type="Proteomes" id="UP000264882">
    <property type="component" value="Chromosome"/>
</dbReference>
<proteinExistence type="predicted"/>
<dbReference type="Proteomes" id="UP001059349">
    <property type="component" value="Chromosome"/>
</dbReference>
<dbReference type="Proteomes" id="UP001233782">
    <property type="component" value="Unassembled WGS sequence"/>
</dbReference>
<dbReference type="EMBL" id="JASBCP010000002">
    <property type="protein sequence ID" value="MDI3047922.1"/>
    <property type="molecule type" value="Genomic_DNA"/>
</dbReference>
<evidence type="ECO:0000313" key="3">
    <source>
        <dbReference type="EMBL" id="TDU97867.1"/>
    </source>
</evidence>
<reference evidence="1 5" key="1">
    <citation type="submission" date="2014-06" db="EMBL/GenBank/DDBJ databases">
        <title>The Whole Genome Sequence of Mycoplasma hyosynoviae strain ATCC 27095.</title>
        <authorList>
            <person name="Calcutt M.J."/>
            <person name="Foecking M.F."/>
        </authorList>
    </citation>
    <scope>NUCLEOTIDE SEQUENCE [LARGE SCALE GENOMIC DNA]</scope>
    <source>
        <strain evidence="1 5">M60</strain>
    </source>
</reference>
<organism evidence="3 6">
    <name type="scientific">Metamycoplasma hyosynoviae</name>
    <dbReference type="NCBI Taxonomy" id="29559"/>
    <lineage>
        <taxon>Bacteria</taxon>
        <taxon>Bacillati</taxon>
        <taxon>Mycoplasmatota</taxon>
        <taxon>Mycoplasmoidales</taxon>
        <taxon>Metamycoplasmataceae</taxon>
        <taxon>Metamycoplasma</taxon>
    </lineage>
</organism>
<keyword evidence="5" id="KW-1185">Reference proteome</keyword>
<evidence type="ECO:0000313" key="5">
    <source>
        <dbReference type="Proteomes" id="UP000264882"/>
    </source>
</evidence>
<dbReference type="STRING" id="29559.NPL3_01155"/>
<name>A0A063YE51_9BACT</name>
<dbReference type="EMBL" id="CP008748">
    <property type="protein sequence ID" value="ASI53992.1"/>
    <property type="molecule type" value="Genomic_DNA"/>
</dbReference>
<dbReference type="GeneID" id="75105322"/>
<evidence type="ECO:0000313" key="6">
    <source>
        <dbReference type="Proteomes" id="UP000294882"/>
    </source>
</evidence>
<evidence type="ECO:0000313" key="2">
    <source>
        <dbReference type="EMBL" id="MDI3047922.1"/>
    </source>
</evidence>
<dbReference type="RefSeq" id="WP_036441565.1">
    <property type="nucleotide sequence ID" value="NZ_CP008748.1"/>
</dbReference>
<dbReference type="EMBL" id="SOCH01000003">
    <property type="protein sequence ID" value="TDU97867.1"/>
    <property type="molecule type" value="Genomic_DNA"/>
</dbReference>
<reference evidence="3 6" key="2">
    <citation type="submission" date="2019-03" db="EMBL/GenBank/DDBJ databases">
        <title>Genomic Encyclopedia of Archaeal and Bacterial Type Strains, Phase II (KMG-II): from individual species to whole genera.</title>
        <authorList>
            <person name="Goeker M."/>
        </authorList>
    </citation>
    <scope>NUCLEOTIDE SEQUENCE [LARGE SCALE GENOMIC DNA]</scope>
    <source>
        <strain evidence="3 6">ATCC 25591</strain>
    </source>
</reference>
<reference evidence="2" key="4">
    <citation type="submission" date="2023-04" db="EMBL/GenBank/DDBJ databases">
        <title>Genomes of recent Mycoplasma hyosynoviae isolates 2023.</title>
        <authorList>
            <person name="Spergser J."/>
        </authorList>
    </citation>
    <scope>NUCLEOTIDE SEQUENCE</scope>
    <source>
        <strain evidence="2">SN1J23N</strain>
    </source>
</reference>
<protein>
    <submittedName>
        <fullName evidence="3">Uncharacterized protein</fullName>
    </submittedName>
</protein>
<reference evidence="4" key="3">
    <citation type="submission" date="2022-07" db="EMBL/GenBank/DDBJ databases">
        <title>Complete genome of Mycoplasma hyosynoviae B1.</title>
        <authorList>
            <person name="Spergser J."/>
        </authorList>
    </citation>
    <scope>NUCLEOTIDE SEQUENCE</scope>
    <source>
        <strain evidence="4">B1</strain>
    </source>
</reference>
<evidence type="ECO:0000313" key="4">
    <source>
        <dbReference type="EMBL" id="UTO25706.1"/>
    </source>
</evidence>
<dbReference type="KEGG" id="mhyv:MHSN_02220"/>
<dbReference type="EMBL" id="CP101127">
    <property type="protein sequence ID" value="UTO25706.1"/>
    <property type="molecule type" value="Genomic_DNA"/>
</dbReference>
<gene>
    <name evidence="3" type="ORF">JN03_0395</name>
    <name evidence="1" type="ORF">MHSN_02220</name>
    <name evidence="4" type="ORF">NMG93_02375</name>
    <name evidence="2" type="ORF">QJ129_01410</name>
</gene>
<dbReference type="Proteomes" id="UP000294882">
    <property type="component" value="Unassembled WGS sequence"/>
</dbReference>
<evidence type="ECO:0000313" key="1">
    <source>
        <dbReference type="EMBL" id="ASI53992.1"/>
    </source>
</evidence>